<dbReference type="GO" id="GO:0016567">
    <property type="term" value="P:protein ubiquitination"/>
    <property type="evidence" value="ECO:0007669"/>
    <property type="project" value="InterPro"/>
</dbReference>
<evidence type="ECO:0000313" key="4">
    <source>
        <dbReference type="Ensembl" id="ENSELUP00000023884.3"/>
    </source>
</evidence>
<dbReference type="InterPro" id="IPR003613">
    <property type="entry name" value="Ubox_domain"/>
</dbReference>
<evidence type="ECO:0000259" key="3">
    <source>
        <dbReference type="PROSITE" id="PS51698"/>
    </source>
</evidence>
<dbReference type="Ensembl" id="ENSELUT00000035178.3">
    <property type="protein sequence ID" value="ENSELUP00000023884.3"/>
    <property type="gene ID" value="ENSELUG00000000962.3"/>
</dbReference>
<feature type="domain" description="UBC core" evidence="1">
    <location>
        <begin position="839"/>
        <end position="985"/>
    </location>
</feature>
<dbReference type="STRING" id="8010.ENSELUP00000023884"/>
<dbReference type="Gene3D" id="3.10.110.10">
    <property type="entry name" value="Ubiquitin Conjugating Enzyme"/>
    <property type="match status" value="1"/>
</dbReference>
<dbReference type="OMA" id="HLWISHD"/>
<feature type="domain" description="VWFA" evidence="2">
    <location>
        <begin position="589"/>
        <end position="782"/>
    </location>
</feature>
<dbReference type="PROSITE" id="PS50234">
    <property type="entry name" value="VWFA"/>
    <property type="match status" value="1"/>
</dbReference>
<dbReference type="Bgee" id="ENSELUG00000000962">
    <property type="expression patterns" value="Expressed in head kidney and 9 other cell types or tissues"/>
</dbReference>
<dbReference type="PROSITE" id="PS51698">
    <property type="entry name" value="U_BOX"/>
    <property type="match status" value="1"/>
</dbReference>
<dbReference type="Proteomes" id="UP000265140">
    <property type="component" value="Chromosome 2"/>
</dbReference>
<evidence type="ECO:0000259" key="2">
    <source>
        <dbReference type="PROSITE" id="PS50234"/>
    </source>
</evidence>
<dbReference type="InterPro" id="IPR036465">
    <property type="entry name" value="vWFA_dom_sf"/>
</dbReference>
<dbReference type="SUPFAM" id="SSF54495">
    <property type="entry name" value="UBC-like"/>
    <property type="match status" value="1"/>
</dbReference>
<dbReference type="CDD" id="cd23833">
    <property type="entry name" value="UBCc_ApmR795-like"/>
    <property type="match status" value="1"/>
</dbReference>
<dbReference type="SMART" id="SM00504">
    <property type="entry name" value="Ubox"/>
    <property type="match status" value="1"/>
</dbReference>
<dbReference type="InterPro" id="IPR013083">
    <property type="entry name" value="Znf_RING/FYVE/PHD"/>
</dbReference>
<dbReference type="SUPFAM" id="SSF53300">
    <property type="entry name" value="vWA-like"/>
    <property type="match status" value="1"/>
</dbReference>
<dbReference type="SUPFAM" id="SSF57850">
    <property type="entry name" value="RING/U-box"/>
    <property type="match status" value="1"/>
</dbReference>
<dbReference type="PANTHER" id="PTHR24068">
    <property type="entry name" value="UBIQUITIN-CONJUGATING ENZYME E2"/>
    <property type="match status" value="1"/>
</dbReference>
<feature type="domain" description="U-box" evidence="3">
    <location>
        <begin position="1004"/>
        <end position="1079"/>
    </location>
</feature>
<dbReference type="Pfam" id="PF04564">
    <property type="entry name" value="U-box"/>
    <property type="match status" value="1"/>
</dbReference>
<dbReference type="Gene3D" id="3.40.50.410">
    <property type="entry name" value="von Willebrand factor, type A domain"/>
    <property type="match status" value="1"/>
</dbReference>
<evidence type="ECO:0008006" key="6">
    <source>
        <dbReference type="Google" id="ProtNLM"/>
    </source>
</evidence>
<keyword evidence="5" id="KW-1185">Reference proteome</keyword>
<evidence type="ECO:0000259" key="1">
    <source>
        <dbReference type="PROSITE" id="PS50127"/>
    </source>
</evidence>
<dbReference type="CDD" id="cd00198">
    <property type="entry name" value="vWFA"/>
    <property type="match status" value="1"/>
</dbReference>
<dbReference type="CDD" id="cd16453">
    <property type="entry name" value="RING-Ubox"/>
    <property type="match status" value="1"/>
</dbReference>
<proteinExistence type="predicted"/>
<dbReference type="InterPro" id="IPR002035">
    <property type="entry name" value="VWF_A"/>
</dbReference>
<reference evidence="4" key="2">
    <citation type="submission" date="2020-02" db="EMBL/GenBank/DDBJ databases">
        <title>Esox lucius (northern pike) genome, fEsoLuc1, primary haplotype.</title>
        <authorList>
            <person name="Myers G."/>
            <person name="Karagic N."/>
            <person name="Meyer A."/>
            <person name="Pippel M."/>
            <person name="Reichard M."/>
            <person name="Winkler S."/>
            <person name="Tracey A."/>
            <person name="Sims Y."/>
            <person name="Howe K."/>
            <person name="Rhie A."/>
            <person name="Formenti G."/>
            <person name="Durbin R."/>
            <person name="Fedrigo O."/>
            <person name="Jarvis E.D."/>
        </authorList>
    </citation>
    <scope>NUCLEOTIDE SEQUENCE [LARGE SCALE GENOMIC DNA]</scope>
</reference>
<dbReference type="InParanoid" id="A0A3P8Z502"/>
<dbReference type="InterPro" id="IPR000608">
    <property type="entry name" value="UBC"/>
</dbReference>
<dbReference type="InterPro" id="IPR016135">
    <property type="entry name" value="UBQ-conjugating_enzyme/RWD"/>
</dbReference>
<dbReference type="PROSITE" id="PS50127">
    <property type="entry name" value="UBC_2"/>
    <property type="match status" value="1"/>
</dbReference>
<organism evidence="4 5">
    <name type="scientific">Esox lucius</name>
    <name type="common">Northern pike</name>
    <dbReference type="NCBI Taxonomy" id="8010"/>
    <lineage>
        <taxon>Eukaryota</taxon>
        <taxon>Metazoa</taxon>
        <taxon>Chordata</taxon>
        <taxon>Craniata</taxon>
        <taxon>Vertebrata</taxon>
        <taxon>Euteleostomi</taxon>
        <taxon>Actinopterygii</taxon>
        <taxon>Neopterygii</taxon>
        <taxon>Teleostei</taxon>
        <taxon>Protacanthopterygii</taxon>
        <taxon>Esociformes</taxon>
        <taxon>Esocidae</taxon>
        <taxon>Esox</taxon>
    </lineage>
</organism>
<protein>
    <recommendedName>
        <fullName evidence="6">UBC core domain-containing protein</fullName>
    </recommendedName>
</protein>
<reference evidence="4" key="4">
    <citation type="submission" date="2025-09" db="UniProtKB">
        <authorList>
            <consortium name="Ensembl"/>
        </authorList>
    </citation>
    <scope>IDENTIFICATION</scope>
</reference>
<reference evidence="4" key="3">
    <citation type="submission" date="2025-08" db="UniProtKB">
        <authorList>
            <consortium name="Ensembl"/>
        </authorList>
    </citation>
    <scope>IDENTIFICATION</scope>
</reference>
<accession>A0A3P8Z502</accession>
<dbReference type="SMART" id="SM00327">
    <property type="entry name" value="VWA"/>
    <property type="match status" value="1"/>
</dbReference>
<evidence type="ECO:0000313" key="5">
    <source>
        <dbReference type="Proteomes" id="UP000265140"/>
    </source>
</evidence>
<dbReference type="Gene3D" id="3.30.40.10">
    <property type="entry name" value="Zinc/RING finger domain, C3HC4 (zinc finger)"/>
    <property type="match status" value="1"/>
</dbReference>
<dbReference type="GeneTree" id="ENSGT00940000166520"/>
<name>A0A3P8Z502_ESOLU</name>
<sequence length="1082" mass="123308">MEKIYQILEQNRLEKYYNGFCNVGVKDERDFIDGINDETLVNMGFTQVEKNRFKKMKEAIQRFRAPQQEVYKTSSNMQKSLKTFVLRYTYPHCAEPKEIRDMDPAHNTVEDLMLRICYQEGIGNSKAVCLYTVEGMPLTDDPFFNTWSLTDRHIENGNELYAIFTPKENLVVNLQVPKRPQQELLDISGEDIVQCHIMLKGDYEVKMDLESDTIKDLRQKLSNESGIPENVLHYKSNPVGGTLKAAGISAESPVHFYLTSFPEDNQDYHESVNFFYNDITPSVQQTQKGLSTFYSTLHTIKYKYSGDGFKKVIGYIRKLSGCNPLAQSLYQQMCKNIMGTKTQKIAIVEGLYTLFRELLPSLTKPRGGNIIEDLEVFENAHICWAYLLSESEGESSEHENYASMTLTSETGERLSEPVKIPGVPDVFERQYVMQKIKDDERIPNCSENLSVMSMKRATDVEKMLLSLPPFFTTFPLWISQDLVTCQNFQINVTKTFGNLNEELKKYPHLMVTPPLLLKDLGVEGPRLVFLQEDNLGVYISKNKMTPQLVIVHDCLTGKSITVNVDELANKLRDVRSDQTFMTTRTPQEAILVLMDSSSSMSEECYDSEIQMKRIDAIKQLFDNFAQRSMAYGFHHVISLVKFDSSVKTLHTFTETLETFKEYIHKLKAQGRTLLYDALDHGISELEKVQVLFPDCRLRIICLTDGNDVGSASKPEAVTTRLINSNITVDAIIVGKVENNILCGISKATGGCCFKPETSKDGLKLFEMETVLSLELRKPKKKANPSTITSKSVLLALFAICGYDEEPEVTQPCELQNKVTVTANALKKKILESKSGRFLEKDKRILEELKSLHCDPHPFCTVLPSESDFTFWKILLQGPPDTPYEDGVFELYCQFGAEYPVKPPLMRFVTPVYHCNINTVGRICHNIFDRNYSAHVTMREMLDAVYGLLIAPEPADPLDSVLAEEYLTSRGKYETEAKKNTEKVAGKSMDDLEKNLVGQELTGTYIPPHLICPLSKKMFVDPVKTKYGTIYERKAIEKHIKTQRNAKDPNTDKLLRRTDLKADQDMKKMVMNFRKQEILETSV</sequence>
<reference evidence="5" key="1">
    <citation type="journal article" date="2014" name="PLoS ONE">
        <title>The genome and linkage map of the northern pike (Esox lucius): conserved synteny revealed between the salmonid sister group and the Neoteleostei.</title>
        <authorList>
            <person name="Rondeau E.B."/>
            <person name="Minkley D.R."/>
            <person name="Leong J.S."/>
            <person name="Messmer A.M."/>
            <person name="Jantzen J.R."/>
            <person name="von Schalburg K.R."/>
            <person name="Lemon C."/>
            <person name="Bird N.H."/>
            <person name="Koop B.F."/>
        </authorList>
    </citation>
    <scope>NUCLEOTIDE SEQUENCE</scope>
</reference>
<dbReference type="Pfam" id="PF13519">
    <property type="entry name" value="VWA_2"/>
    <property type="match status" value="1"/>
</dbReference>
<dbReference type="GO" id="GO:0004842">
    <property type="term" value="F:ubiquitin-protein transferase activity"/>
    <property type="evidence" value="ECO:0007669"/>
    <property type="project" value="InterPro"/>
</dbReference>
<dbReference type="Pfam" id="PF00179">
    <property type="entry name" value="UQ_con"/>
    <property type="match status" value="1"/>
</dbReference>
<dbReference type="AlphaFoldDB" id="A0A3P8Z502"/>
<dbReference type="SMART" id="SM00212">
    <property type="entry name" value="UBCc"/>
    <property type="match status" value="1"/>
</dbReference>